<evidence type="ECO:0000313" key="8">
    <source>
        <dbReference type="EMBL" id="CAD78346.1"/>
    </source>
</evidence>
<dbReference type="KEGG" id="rba:RB5205"/>
<dbReference type="OrthoDB" id="275776at2"/>
<keyword evidence="3" id="KW-0732">Signal</keyword>
<dbReference type="SUPFAM" id="SSF109998">
    <property type="entry name" value="Triger factor/SurA peptide-binding domain-like"/>
    <property type="match status" value="2"/>
</dbReference>
<dbReference type="InterPro" id="IPR000297">
    <property type="entry name" value="PPIase_PpiC"/>
</dbReference>
<evidence type="ECO:0000256" key="4">
    <source>
        <dbReference type="ARBA" id="ARBA00023110"/>
    </source>
</evidence>
<dbReference type="EMBL" id="BX294141">
    <property type="protein sequence ID" value="CAD78346.1"/>
    <property type="molecule type" value="Genomic_DNA"/>
</dbReference>
<name>Q7UGI3_RHOBA</name>
<keyword evidence="4 6" id="KW-0697">Rotamase</keyword>
<dbReference type="InterPro" id="IPR050245">
    <property type="entry name" value="PrsA_foldase"/>
</dbReference>
<feature type="domain" description="PpiC" evidence="7">
    <location>
        <begin position="473"/>
        <end position="566"/>
    </location>
</feature>
<accession>Q7UGI3</accession>
<sequence>MNLSQKCDFPKVAASGPKITRIKECPKMTNQSRMALRQSPPQNITRRHLLLAAAFVAILSGFSTMRVEAAENSVVAVVNADPISRDSLATASVQRYGTDVLDNLINRHLIMQECKRRGLGVTTEEVRTEINRVAKKFGLNVESYLQLLNEERDITPDQYSREIIWPMLALRKLVADEVAVSQDEFNRAFVSQFGEAIKCRMVMVQDKSQATQLRAQAVAEPSSFARLAKEFSEDPTSASVGGLIPPIRRYMGDETIEEAAFALKVDEVSELLPVGDHWMFLQAVRRMPASTPSPQAMPAIKDQIEDRIRDEKMKTAASQLFAQLQEQAQVVKILGAPQASAKHPGVAAIINGQQVSISNVAAECIKRHGESVLEGEINRKLLTQALAKAGKKVTNEDLKAEIERAAISFGYMTDNGSADVQGWFDAVLEGGPGTREVYIEDVVWPSVALKKLVEDETVLTQEDLQIGFESHYGPRAEVLACVLSDQRSAQKVWEMARDNPTDQFFGQLANQYSIEPVSSSNFGKVPPIRQHGGQPSVEKEVFQMKPGDLSGIIATGDKYIILRCQGFTEPVVSDFEAVQEELRSVLIEKKMNVAMSLKYDELKQTAEIDNFFVASKEIPRVASGTR</sequence>
<proteinExistence type="predicted"/>
<dbReference type="EnsemblBacteria" id="CAD78346">
    <property type="protein sequence ID" value="CAD78346"/>
    <property type="gene ID" value="RB5205"/>
</dbReference>
<dbReference type="Gene3D" id="1.10.4030.10">
    <property type="entry name" value="Porin chaperone SurA, peptide-binding domain"/>
    <property type="match status" value="1"/>
</dbReference>
<evidence type="ECO:0000256" key="1">
    <source>
        <dbReference type="ARBA" id="ARBA00000971"/>
    </source>
</evidence>
<dbReference type="PANTHER" id="PTHR47245:SF1">
    <property type="entry name" value="FOLDASE PROTEIN PRSA"/>
    <property type="match status" value="1"/>
</dbReference>
<dbReference type="HOGENOM" id="CLU_440543_0_0_0"/>
<dbReference type="Proteomes" id="UP000001025">
    <property type="component" value="Chromosome"/>
</dbReference>
<keyword evidence="5 6" id="KW-0413">Isomerase</keyword>
<evidence type="ECO:0000256" key="2">
    <source>
        <dbReference type="ARBA" id="ARBA00013194"/>
    </source>
</evidence>
<keyword evidence="9" id="KW-1185">Reference proteome</keyword>
<dbReference type="InterPro" id="IPR046357">
    <property type="entry name" value="PPIase_dom_sf"/>
</dbReference>
<dbReference type="AlphaFoldDB" id="Q7UGI3"/>
<dbReference type="InParanoid" id="Q7UGI3"/>
<dbReference type="Gene3D" id="3.10.50.40">
    <property type="match status" value="2"/>
</dbReference>
<dbReference type="PANTHER" id="PTHR47245">
    <property type="entry name" value="PEPTIDYLPROLYL ISOMERASE"/>
    <property type="match status" value="1"/>
</dbReference>
<evidence type="ECO:0000256" key="3">
    <source>
        <dbReference type="ARBA" id="ARBA00022729"/>
    </source>
</evidence>
<comment type="catalytic activity">
    <reaction evidence="1">
        <text>[protein]-peptidylproline (omega=180) = [protein]-peptidylproline (omega=0)</text>
        <dbReference type="Rhea" id="RHEA:16237"/>
        <dbReference type="Rhea" id="RHEA-COMP:10747"/>
        <dbReference type="Rhea" id="RHEA-COMP:10748"/>
        <dbReference type="ChEBI" id="CHEBI:83833"/>
        <dbReference type="ChEBI" id="CHEBI:83834"/>
        <dbReference type="EC" id="5.2.1.8"/>
    </reaction>
</comment>
<dbReference type="GO" id="GO:0003755">
    <property type="term" value="F:peptidyl-prolyl cis-trans isomerase activity"/>
    <property type="evidence" value="ECO:0007669"/>
    <property type="project" value="UniProtKB-KW"/>
</dbReference>
<dbReference type="PATRIC" id="fig|243090.15.peg.2492"/>
<dbReference type="InterPro" id="IPR027304">
    <property type="entry name" value="Trigger_fact/SurA_dom_sf"/>
</dbReference>
<dbReference type="EC" id="5.2.1.8" evidence="2"/>
<reference evidence="8 9" key="1">
    <citation type="journal article" date="2003" name="Proc. Natl. Acad. Sci. U.S.A.">
        <title>Complete genome sequence of the marine planctomycete Pirellula sp. strain 1.</title>
        <authorList>
            <person name="Gloeckner F.O."/>
            <person name="Kube M."/>
            <person name="Bauer M."/>
            <person name="Teeling H."/>
            <person name="Lombardot T."/>
            <person name="Ludwig W."/>
            <person name="Gade D."/>
            <person name="Beck A."/>
            <person name="Borzym K."/>
            <person name="Heitmann K."/>
            <person name="Rabus R."/>
            <person name="Schlesner H."/>
            <person name="Amann R."/>
            <person name="Reinhardt R."/>
        </authorList>
    </citation>
    <scope>NUCLEOTIDE SEQUENCE [LARGE SCALE GENOMIC DNA]</scope>
    <source>
        <strain evidence="9">DSM 10527 / NCIMB 13988 / SH1</strain>
    </source>
</reference>
<dbReference type="eggNOG" id="COG0760">
    <property type="taxonomic scope" value="Bacteria"/>
</dbReference>
<dbReference type="Pfam" id="PF00639">
    <property type="entry name" value="Rotamase"/>
    <property type="match status" value="2"/>
</dbReference>
<dbReference type="PROSITE" id="PS50198">
    <property type="entry name" value="PPIC_PPIASE_2"/>
    <property type="match status" value="2"/>
</dbReference>
<evidence type="ECO:0000313" key="9">
    <source>
        <dbReference type="Proteomes" id="UP000001025"/>
    </source>
</evidence>
<dbReference type="SUPFAM" id="SSF54534">
    <property type="entry name" value="FKBP-like"/>
    <property type="match status" value="2"/>
</dbReference>
<evidence type="ECO:0000259" key="7">
    <source>
        <dbReference type="PROSITE" id="PS50198"/>
    </source>
</evidence>
<gene>
    <name evidence="8" type="ordered locus">RB5205</name>
</gene>
<evidence type="ECO:0000256" key="5">
    <source>
        <dbReference type="ARBA" id="ARBA00023235"/>
    </source>
</evidence>
<organism evidence="8 9">
    <name type="scientific">Rhodopirellula baltica (strain DSM 10527 / NCIMB 13988 / SH1)</name>
    <dbReference type="NCBI Taxonomy" id="243090"/>
    <lineage>
        <taxon>Bacteria</taxon>
        <taxon>Pseudomonadati</taxon>
        <taxon>Planctomycetota</taxon>
        <taxon>Planctomycetia</taxon>
        <taxon>Pirellulales</taxon>
        <taxon>Pirellulaceae</taxon>
        <taxon>Rhodopirellula</taxon>
    </lineage>
</organism>
<dbReference type="STRING" id="243090.RB5205"/>
<dbReference type="Pfam" id="PF13624">
    <property type="entry name" value="SurA_N_3"/>
    <property type="match status" value="1"/>
</dbReference>
<protein>
    <recommendedName>
        <fullName evidence="2">peptidylprolyl isomerase</fullName>
        <ecNumber evidence="2">5.2.1.8</ecNumber>
    </recommendedName>
</protein>
<feature type="domain" description="PpiC" evidence="7">
    <location>
        <begin position="194"/>
        <end position="285"/>
    </location>
</feature>
<evidence type="ECO:0000256" key="6">
    <source>
        <dbReference type="PROSITE-ProRule" id="PRU00278"/>
    </source>
</evidence>